<keyword evidence="12" id="KW-1185">Reference proteome</keyword>
<evidence type="ECO:0000256" key="6">
    <source>
        <dbReference type="ARBA" id="ARBA00023316"/>
    </source>
</evidence>
<evidence type="ECO:0000256" key="1">
    <source>
        <dbReference type="ARBA" id="ARBA00004752"/>
    </source>
</evidence>
<comment type="pathway">
    <text evidence="1 7">Cell wall biogenesis; peptidoglycan biosynthesis.</text>
</comment>
<dbReference type="InterPro" id="IPR038063">
    <property type="entry name" value="Transpep_catalytic_dom"/>
</dbReference>
<reference evidence="11 12" key="1">
    <citation type="submission" date="2016-10" db="EMBL/GenBank/DDBJ databases">
        <authorList>
            <person name="de Groot N.N."/>
        </authorList>
    </citation>
    <scope>NUCLEOTIDE SEQUENCE [LARGE SCALE GENOMIC DNA]</scope>
    <source>
        <strain evidence="11 12">DSM 15123</strain>
    </source>
</reference>
<dbReference type="UniPathway" id="UPA00219"/>
<dbReference type="InterPro" id="IPR052905">
    <property type="entry name" value="LD-transpeptidase_YkuD-like"/>
</dbReference>
<dbReference type="Pfam" id="PF03734">
    <property type="entry name" value="YkuD"/>
    <property type="match status" value="1"/>
</dbReference>
<dbReference type="Pfam" id="PF20142">
    <property type="entry name" value="Scaffold"/>
    <property type="match status" value="1"/>
</dbReference>
<keyword evidence="9" id="KW-0732">Signal</keyword>
<evidence type="ECO:0000256" key="4">
    <source>
        <dbReference type="ARBA" id="ARBA00022960"/>
    </source>
</evidence>
<organism evidence="11 12">
    <name type="scientific">Brachymonas denitrificans DSM 15123</name>
    <dbReference type="NCBI Taxonomy" id="1121117"/>
    <lineage>
        <taxon>Bacteria</taxon>
        <taxon>Pseudomonadati</taxon>
        <taxon>Pseudomonadota</taxon>
        <taxon>Betaproteobacteria</taxon>
        <taxon>Burkholderiales</taxon>
        <taxon>Comamonadaceae</taxon>
        <taxon>Brachymonas</taxon>
    </lineage>
</organism>
<dbReference type="InterPro" id="IPR036366">
    <property type="entry name" value="PGBDSf"/>
</dbReference>
<dbReference type="PANTHER" id="PTHR41533">
    <property type="entry name" value="L,D-TRANSPEPTIDASE HI_1667-RELATED"/>
    <property type="match status" value="1"/>
</dbReference>
<evidence type="ECO:0000256" key="2">
    <source>
        <dbReference type="ARBA" id="ARBA00005992"/>
    </source>
</evidence>
<dbReference type="GO" id="GO:0008360">
    <property type="term" value="P:regulation of cell shape"/>
    <property type="evidence" value="ECO:0007669"/>
    <property type="project" value="UniProtKB-UniRule"/>
</dbReference>
<dbReference type="PROSITE" id="PS52029">
    <property type="entry name" value="LD_TPASE"/>
    <property type="match status" value="1"/>
</dbReference>
<evidence type="ECO:0000256" key="3">
    <source>
        <dbReference type="ARBA" id="ARBA00022679"/>
    </source>
</evidence>
<dbReference type="STRING" id="1121117.SAMN02745977_01150"/>
<evidence type="ECO:0000313" key="12">
    <source>
        <dbReference type="Proteomes" id="UP000199531"/>
    </source>
</evidence>
<name>A0A1H8FR20_9BURK</name>
<dbReference type="GO" id="GO:0071555">
    <property type="term" value="P:cell wall organization"/>
    <property type="evidence" value="ECO:0007669"/>
    <property type="project" value="UniProtKB-UniRule"/>
</dbReference>
<evidence type="ECO:0000313" key="11">
    <source>
        <dbReference type="EMBL" id="SEN34173.1"/>
    </source>
</evidence>
<dbReference type="RefSeq" id="WP_234969993.1">
    <property type="nucleotide sequence ID" value="NZ_FOCW01000001.1"/>
</dbReference>
<feature type="chain" id="PRO_5011502945" evidence="9">
    <location>
        <begin position="30"/>
        <end position="530"/>
    </location>
</feature>
<dbReference type="AlphaFoldDB" id="A0A1H8FR20"/>
<dbReference type="SUPFAM" id="SSF141523">
    <property type="entry name" value="L,D-transpeptidase catalytic domain-like"/>
    <property type="match status" value="1"/>
</dbReference>
<protein>
    <submittedName>
        <fullName evidence="11">Murein L,D-transpeptidase YcbB/YkuD</fullName>
    </submittedName>
</protein>
<keyword evidence="6 7" id="KW-0961">Cell wall biogenesis/degradation</keyword>
<sequence length="530" mass="58284">MVQLLFTPSRLIPASLALASLMAVPQTWASSLWVNEQNMLRPVALEAARRLANAGNDGLNPGHYGGAQLLQTVQASQGRPLDPASASTLDAQLTEKVELYLHHLRNGRVDPRQIREHYDANKTDWKAFDAPTALREALGMGNLASAFDAATPRVPMYDELRKALERERQLAGDPAWTGSLPALPKGGKLGNGQAWSGLAMLTQRLVAMGDLPAGTAAPTTYNSTLQDGVKAFQQRYGLPENGVLNKATLDKLNESPKQRADRIALAMERLRWTPLLQGHRTIVVNVPEFRLRAYDNAGGQPEPKVSMRVIVGKALDTRTPMFDEDMRYIEFSPYWNVPPSIARSETIPKIRRDPGYMARNGFEIVGQGGLQGVLNGTARIRQKPGPSNALGDIKFVFPNNQNIYLHHTSSPGLFKRTKRDFSHGCIRVEEPVQLAKFVLQDDPAWTEDRIRKAMGAGKATTVRLKEPLPVVITYMTTVISNGQLLFFPDLYGHDRKLADLLAQGKTTRVPPKSATPLQKNSSAASAPSLQ</sequence>
<comment type="similarity">
    <text evidence="2">Belongs to the YkuD family.</text>
</comment>
<feature type="active site" description="Nucleophile" evidence="7">
    <location>
        <position position="425"/>
    </location>
</feature>
<dbReference type="InterPro" id="IPR005490">
    <property type="entry name" value="LD_TPept_cat_dom"/>
</dbReference>
<feature type="domain" description="L,D-TPase catalytic" evidence="10">
    <location>
        <begin position="280"/>
        <end position="453"/>
    </location>
</feature>
<evidence type="ECO:0000259" key="10">
    <source>
        <dbReference type="PROSITE" id="PS52029"/>
    </source>
</evidence>
<dbReference type="InterPro" id="IPR002477">
    <property type="entry name" value="Peptidoglycan-bd-like"/>
</dbReference>
<dbReference type="Gene3D" id="2.40.440.10">
    <property type="entry name" value="L,D-transpeptidase catalytic domain-like"/>
    <property type="match status" value="1"/>
</dbReference>
<dbReference type="Proteomes" id="UP000199531">
    <property type="component" value="Unassembled WGS sequence"/>
</dbReference>
<dbReference type="EMBL" id="FOCW01000001">
    <property type="protein sequence ID" value="SEN34173.1"/>
    <property type="molecule type" value="Genomic_DNA"/>
</dbReference>
<proteinExistence type="inferred from homology"/>
<evidence type="ECO:0000256" key="8">
    <source>
        <dbReference type="SAM" id="MobiDB-lite"/>
    </source>
</evidence>
<dbReference type="SUPFAM" id="SSF47090">
    <property type="entry name" value="PGBD-like"/>
    <property type="match status" value="1"/>
</dbReference>
<keyword evidence="5 7" id="KW-0573">Peptidoglycan synthesis</keyword>
<evidence type="ECO:0000256" key="9">
    <source>
        <dbReference type="SAM" id="SignalP"/>
    </source>
</evidence>
<feature type="region of interest" description="Disordered" evidence="8">
    <location>
        <begin position="507"/>
        <end position="530"/>
    </location>
</feature>
<dbReference type="InterPro" id="IPR045380">
    <property type="entry name" value="LD_TPept_scaffold_dom"/>
</dbReference>
<dbReference type="PANTHER" id="PTHR41533:SF2">
    <property type="entry name" value="BLR7131 PROTEIN"/>
    <property type="match status" value="1"/>
</dbReference>
<evidence type="ECO:0000256" key="7">
    <source>
        <dbReference type="PROSITE-ProRule" id="PRU01373"/>
    </source>
</evidence>
<keyword evidence="4 7" id="KW-0133">Cell shape</keyword>
<feature type="compositionally biased region" description="Polar residues" evidence="8">
    <location>
        <begin position="515"/>
        <end position="530"/>
    </location>
</feature>
<dbReference type="GO" id="GO:0016740">
    <property type="term" value="F:transferase activity"/>
    <property type="evidence" value="ECO:0007669"/>
    <property type="project" value="UniProtKB-KW"/>
</dbReference>
<dbReference type="Pfam" id="PF01471">
    <property type="entry name" value="PG_binding_1"/>
    <property type="match status" value="1"/>
</dbReference>
<dbReference type="GO" id="GO:0009252">
    <property type="term" value="P:peptidoglycan biosynthetic process"/>
    <property type="evidence" value="ECO:0007669"/>
    <property type="project" value="UniProtKB-UniPathway"/>
</dbReference>
<dbReference type="Gene3D" id="1.10.101.10">
    <property type="entry name" value="PGBD-like superfamily/PGBD"/>
    <property type="match status" value="1"/>
</dbReference>
<dbReference type="InterPro" id="IPR036365">
    <property type="entry name" value="PGBD-like_sf"/>
</dbReference>
<evidence type="ECO:0000256" key="5">
    <source>
        <dbReference type="ARBA" id="ARBA00022984"/>
    </source>
</evidence>
<feature type="signal peptide" evidence="9">
    <location>
        <begin position="1"/>
        <end position="29"/>
    </location>
</feature>
<dbReference type="CDD" id="cd16913">
    <property type="entry name" value="YkuD_like"/>
    <property type="match status" value="1"/>
</dbReference>
<gene>
    <name evidence="11" type="ORF">SAMN02745977_01150</name>
</gene>
<accession>A0A1H8FR20</accession>
<dbReference type="GO" id="GO:0004180">
    <property type="term" value="F:carboxypeptidase activity"/>
    <property type="evidence" value="ECO:0007669"/>
    <property type="project" value="UniProtKB-ARBA"/>
</dbReference>
<feature type="active site" description="Proton donor/acceptor" evidence="7">
    <location>
        <position position="406"/>
    </location>
</feature>
<keyword evidence="3" id="KW-0808">Transferase</keyword>